<evidence type="ECO:0000313" key="3">
    <source>
        <dbReference type="Proteomes" id="UP001162156"/>
    </source>
</evidence>
<dbReference type="AlphaFoldDB" id="A0AAV8WP56"/>
<dbReference type="Proteomes" id="UP001162156">
    <property type="component" value="Unassembled WGS sequence"/>
</dbReference>
<protein>
    <submittedName>
        <fullName evidence="2">Uncharacterized protein</fullName>
    </submittedName>
</protein>
<proteinExistence type="predicted"/>
<dbReference type="EMBL" id="JANEYF010005463">
    <property type="protein sequence ID" value="KAJ8928128.1"/>
    <property type="molecule type" value="Genomic_DNA"/>
</dbReference>
<feature type="transmembrane region" description="Helical" evidence="1">
    <location>
        <begin position="124"/>
        <end position="142"/>
    </location>
</feature>
<organism evidence="2 3">
    <name type="scientific">Rhamnusium bicolor</name>
    <dbReference type="NCBI Taxonomy" id="1586634"/>
    <lineage>
        <taxon>Eukaryota</taxon>
        <taxon>Metazoa</taxon>
        <taxon>Ecdysozoa</taxon>
        <taxon>Arthropoda</taxon>
        <taxon>Hexapoda</taxon>
        <taxon>Insecta</taxon>
        <taxon>Pterygota</taxon>
        <taxon>Neoptera</taxon>
        <taxon>Endopterygota</taxon>
        <taxon>Coleoptera</taxon>
        <taxon>Polyphaga</taxon>
        <taxon>Cucujiformia</taxon>
        <taxon>Chrysomeloidea</taxon>
        <taxon>Cerambycidae</taxon>
        <taxon>Lepturinae</taxon>
        <taxon>Rhagiini</taxon>
        <taxon>Rhamnusium</taxon>
    </lineage>
</organism>
<keyword evidence="1" id="KW-0812">Transmembrane</keyword>
<comment type="caution">
    <text evidence="2">The sequence shown here is derived from an EMBL/GenBank/DDBJ whole genome shotgun (WGS) entry which is preliminary data.</text>
</comment>
<gene>
    <name evidence="2" type="ORF">NQ314_019354</name>
</gene>
<keyword evidence="1" id="KW-1133">Transmembrane helix</keyword>
<evidence type="ECO:0000256" key="1">
    <source>
        <dbReference type="SAM" id="Phobius"/>
    </source>
</evidence>
<keyword evidence="1" id="KW-0472">Membrane</keyword>
<accession>A0AAV8WP56</accession>
<keyword evidence="3" id="KW-1185">Reference proteome</keyword>
<reference evidence="2" key="1">
    <citation type="journal article" date="2023" name="Insect Mol. Biol.">
        <title>Genome sequencing provides insights into the evolution of gene families encoding plant cell wall-degrading enzymes in longhorned beetles.</title>
        <authorList>
            <person name="Shin N.R."/>
            <person name="Okamura Y."/>
            <person name="Kirsch R."/>
            <person name="Pauchet Y."/>
        </authorList>
    </citation>
    <scope>NUCLEOTIDE SEQUENCE</scope>
    <source>
        <strain evidence="2">RBIC_L_NR</strain>
    </source>
</reference>
<sequence length="202" mass="22146">MGDLMPPVAGWSTLISAGLAEPNRQPQQAAAAVLCISLVVLVLQDIRASATIAHAMLYQMPCGNQTRPSMDSACIAQNPILLARDYAACHGILTGVPTEHGFTDEQLFCYLTIGVTMTIAARGYTLWALNLVFAILMFYVSANIARENDNSDSLYANHRIPRVTIPRLNNDRNSEISFPKNGNISPDFLRKDDSVPSFFESR</sequence>
<evidence type="ECO:0000313" key="2">
    <source>
        <dbReference type="EMBL" id="KAJ8928128.1"/>
    </source>
</evidence>
<name>A0AAV8WP56_9CUCU</name>